<dbReference type="PANTHER" id="PTHR33164:SF106">
    <property type="entry name" value="TRANSCRIPTIONAL REGULATORY PROTEIN"/>
    <property type="match status" value="1"/>
</dbReference>
<dbReference type="SMART" id="SM00347">
    <property type="entry name" value="HTH_MARR"/>
    <property type="match status" value="1"/>
</dbReference>
<dbReference type="AlphaFoldDB" id="A0A138AV64"/>
<reference evidence="3" key="1">
    <citation type="submission" date="2016-02" db="EMBL/GenBank/DDBJ databases">
        <authorList>
            <person name="Wen L."/>
            <person name="He K."/>
            <person name="Yang H."/>
        </authorList>
    </citation>
    <scope>NUCLEOTIDE SEQUENCE [LARGE SCALE GENOMIC DNA]</scope>
    <source>
        <strain evidence="3">JCM 15929</strain>
    </source>
</reference>
<dbReference type="SUPFAM" id="SSF46785">
    <property type="entry name" value="Winged helix' DNA-binding domain"/>
    <property type="match status" value="1"/>
</dbReference>
<dbReference type="RefSeq" id="WP_068568967.1">
    <property type="nucleotide sequence ID" value="NZ_LSRF01000001.1"/>
</dbReference>
<dbReference type="InterPro" id="IPR039422">
    <property type="entry name" value="MarR/SlyA-like"/>
</dbReference>
<dbReference type="InterPro" id="IPR000835">
    <property type="entry name" value="HTH_MarR-typ"/>
</dbReference>
<dbReference type="Gene3D" id="1.10.10.10">
    <property type="entry name" value="Winged helix-like DNA-binding domain superfamily/Winged helix DNA-binding domain"/>
    <property type="match status" value="1"/>
</dbReference>
<dbReference type="InterPro" id="IPR036388">
    <property type="entry name" value="WH-like_DNA-bd_sf"/>
</dbReference>
<dbReference type="Pfam" id="PF01047">
    <property type="entry name" value="MarR"/>
    <property type="match status" value="1"/>
</dbReference>
<dbReference type="GO" id="GO:0003700">
    <property type="term" value="F:DNA-binding transcription factor activity"/>
    <property type="evidence" value="ECO:0007669"/>
    <property type="project" value="InterPro"/>
</dbReference>
<dbReference type="STRING" id="239498.AXK60_00040"/>
<evidence type="ECO:0000313" key="3">
    <source>
        <dbReference type="Proteomes" id="UP000070258"/>
    </source>
</evidence>
<proteinExistence type="predicted"/>
<evidence type="ECO:0000313" key="2">
    <source>
        <dbReference type="EMBL" id="KXP14351.1"/>
    </source>
</evidence>
<accession>A0A138AV64</accession>
<dbReference type="PANTHER" id="PTHR33164">
    <property type="entry name" value="TRANSCRIPTIONAL REGULATOR, MARR FAMILY"/>
    <property type="match status" value="1"/>
</dbReference>
<dbReference type="GO" id="GO:0006950">
    <property type="term" value="P:response to stress"/>
    <property type="evidence" value="ECO:0007669"/>
    <property type="project" value="TreeGrafter"/>
</dbReference>
<gene>
    <name evidence="2" type="ORF">AXK60_00040</name>
</gene>
<dbReference type="InterPro" id="IPR036390">
    <property type="entry name" value="WH_DNA-bd_sf"/>
</dbReference>
<dbReference type="EMBL" id="LSRF01000001">
    <property type="protein sequence ID" value="KXP14351.1"/>
    <property type="molecule type" value="Genomic_DNA"/>
</dbReference>
<organism evidence="2 3">
    <name type="scientific">Tsukamurella pseudospumae</name>
    <dbReference type="NCBI Taxonomy" id="239498"/>
    <lineage>
        <taxon>Bacteria</taxon>
        <taxon>Bacillati</taxon>
        <taxon>Actinomycetota</taxon>
        <taxon>Actinomycetes</taxon>
        <taxon>Mycobacteriales</taxon>
        <taxon>Tsukamurellaceae</taxon>
        <taxon>Tsukamurella</taxon>
    </lineage>
</organism>
<sequence>MPPVENNRADRERSIGRTMADLQASIDADDQALADHLGIGRTDLRCLDIVFRHGPQPVRQLARAMNLTPGSVTTMTDRLVAAGYVHRVPDPTHGRRVLVTPTPQCVEIVTELFGDRVTEAHAALARFDDAQLAAIAEFLGLSVARHTASAAHLQALGRRPRPGR</sequence>
<name>A0A138AV64_9ACTN</name>
<feature type="domain" description="HTH marR-type" evidence="1">
    <location>
        <begin position="32"/>
        <end position="132"/>
    </location>
</feature>
<dbReference type="Proteomes" id="UP000070258">
    <property type="component" value="Unassembled WGS sequence"/>
</dbReference>
<dbReference type="OrthoDB" id="3173926at2"/>
<protein>
    <recommendedName>
        <fullName evidence="1">HTH marR-type domain-containing protein</fullName>
    </recommendedName>
</protein>
<evidence type="ECO:0000259" key="1">
    <source>
        <dbReference type="SMART" id="SM00347"/>
    </source>
</evidence>
<comment type="caution">
    <text evidence="2">The sequence shown here is derived from an EMBL/GenBank/DDBJ whole genome shotgun (WGS) entry which is preliminary data.</text>
</comment>